<name>A0A8S9IJ03_BRACR</name>
<organism evidence="1 3">
    <name type="scientific">Brassica cretica</name>
    <name type="common">Mustard</name>
    <dbReference type="NCBI Taxonomy" id="69181"/>
    <lineage>
        <taxon>Eukaryota</taxon>
        <taxon>Viridiplantae</taxon>
        <taxon>Streptophyta</taxon>
        <taxon>Embryophyta</taxon>
        <taxon>Tracheophyta</taxon>
        <taxon>Spermatophyta</taxon>
        <taxon>Magnoliopsida</taxon>
        <taxon>eudicotyledons</taxon>
        <taxon>Gunneridae</taxon>
        <taxon>Pentapetalae</taxon>
        <taxon>rosids</taxon>
        <taxon>malvids</taxon>
        <taxon>Brassicales</taxon>
        <taxon>Brassicaceae</taxon>
        <taxon>Brassiceae</taxon>
        <taxon>Brassica</taxon>
    </lineage>
</organism>
<proteinExistence type="predicted"/>
<evidence type="ECO:0000313" key="2">
    <source>
        <dbReference type="EMBL" id="KAF2604132.1"/>
    </source>
</evidence>
<accession>A0A8S9IJ03</accession>
<sequence length="61" mass="6778">MDPVRKGTVTVVVKLWKVVSVARVFTGNSRSHNPEKVASLFKMSALFSFVQTHLSDSTDIK</sequence>
<protein>
    <submittedName>
        <fullName evidence="1">Uncharacterized protein</fullName>
    </submittedName>
</protein>
<dbReference type="EMBL" id="QGKY02000094">
    <property type="protein sequence ID" value="KAF2604132.1"/>
    <property type="molecule type" value="Genomic_DNA"/>
</dbReference>
<dbReference type="AlphaFoldDB" id="A0A8S9IJ03"/>
<evidence type="ECO:0000313" key="3">
    <source>
        <dbReference type="Proteomes" id="UP000712281"/>
    </source>
</evidence>
<dbReference type="Proteomes" id="UP000712281">
    <property type="component" value="Unassembled WGS sequence"/>
</dbReference>
<dbReference type="EMBL" id="QGKW02001911">
    <property type="protein sequence ID" value="KAF2569908.1"/>
    <property type="molecule type" value="Genomic_DNA"/>
</dbReference>
<reference evidence="1" key="1">
    <citation type="submission" date="2019-12" db="EMBL/GenBank/DDBJ databases">
        <title>Genome sequencing and annotation of Brassica cretica.</title>
        <authorList>
            <person name="Studholme D.J."/>
            <person name="Sarris P.F."/>
        </authorList>
    </citation>
    <scope>NUCLEOTIDE SEQUENCE</scope>
    <source>
        <strain evidence="1">PFS-001/15</strain>
        <strain evidence="2">PFS-102/07</strain>
        <tissue evidence="1">Leaf</tissue>
    </source>
</reference>
<comment type="caution">
    <text evidence="1">The sequence shown here is derived from an EMBL/GenBank/DDBJ whole genome shotgun (WGS) entry which is preliminary data.</text>
</comment>
<evidence type="ECO:0000313" key="1">
    <source>
        <dbReference type="EMBL" id="KAF2569908.1"/>
    </source>
</evidence>
<gene>
    <name evidence="1" type="ORF">F2Q68_00028280</name>
    <name evidence="2" type="ORF">F2Q70_00028744</name>
</gene>